<accession>A0A4R1F0T7</accession>
<evidence type="ECO:0000313" key="1">
    <source>
        <dbReference type="EMBL" id="TCJ87847.1"/>
    </source>
</evidence>
<keyword evidence="2" id="KW-1185">Reference proteome</keyword>
<evidence type="ECO:0000313" key="2">
    <source>
        <dbReference type="Proteomes" id="UP000294887"/>
    </source>
</evidence>
<dbReference type="EMBL" id="SMFQ01000003">
    <property type="protein sequence ID" value="TCJ87847.1"/>
    <property type="molecule type" value="Genomic_DNA"/>
</dbReference>
<gene>
    <name evidence="1" type="ORF">EV695_2363</name>
</gene>
<comment type="caution">
    <text evidence="1">The sequence shown here is derived from an EMBL/GenBank/DDBJ whole genome shotgun (WGS) entry which is preliminary data.</text>
</comment>
<dbReference type="Proteomes" id="UP000294887">
    <property type="component" value="Unassembled WGS sequence"/>
</dbReference>
<dbReference type="AlphaFoldDB" id="A0A4R1F0T7"/>
<organism evidence="1 2">
    <name type="scientific">Cocleimonas flava</name>
    <dbReference type="NCBI Taxonomy" id="634765"/>
    <lineage>
        <taxon>Bacteria</taxon>
        <taxon>Pseudomonadati</taxon>
        <taxon>Pseudomonadota</taxon>
        <taxon>Gammaproteobacteria</taxon>
        <taxon>Thiotrichales</taxon>
        <taxon>Thiotrichaceae</taxon>
        <taxon>Cocleimonas</taxon>
    </lineage>
</organism>
<reference evidence="1 2" key="1">
    <citation type="submission" date="2019-03" db="EMBL/GenBank/DDBJ databases">
        <title>Genomic Encyclopedia of Type Strains, Phase IV (KMG-IV): sequencing the most valuable type-strain genomes for metagenomic binning, comparative biology and taxonomic classification.</title>
        <authorList>
            <person name="Goeker M."/>
        </authorList>
    </citation>
    <scope>NUCLEOTIDE SEQUENCE [LARGE SCALE GENOMIC DNA]</scope>
    <source>
        <strain evidence="1 2">DSM 24830</strain>
    </source>
</reference>
<proteinExistence type="predicted"/>
<sequence length="101" mass="11617">MDKKQYEMAFSVPEFTKTLRGQFITEEDNFLCNDVSATQWTINTKDGLLDVSIDIEQAPPRVIAMLSLPVLNVGFSFRETSEEQQAKFLKRFFKYFHKGGG</sequence>
<dbReference type="OrthoDB" id="8449038at2"/>
<dbReference type="RefSeq" id="WP_131906091.1">
    <property type="nucleotide sequence ID" value="NZ_BAAAFU010000004.1"/>
</dbReference>
<evidence type="ECO:0008006" key="3">
    <source>
        <dbReference type="Google" id="ProtNLM"/>
    </source>
</evidence>
<name>A0A4R1F0T7_9GAMM</name>
<protein>
    <recommendedName>
        <fullName evidence="3">Polyhydroxyalkanoic acid system protein</fullName>
    </recommendedName>
</protein>